<accession>A0A0C3GTE0</accession>
<evidence type="ECO:0000256" key="1">
    <source>
        <dbReference type="SAM" id="MobiDB-lite"/>
    </source>
</evidence>
<reference evidence="2 3" key="1">
    <citation type="submission" date="2014-04" db="EMBL/GenBank/DDBJ databases">
        <authorList>
            <consortium name="DOE Joint Genome Institute"/>
            <person name="Kuo A."/>
            <person name="Martino E."/>
            <person name="Perotto S."/>
            <person name="Kohler A."/>
            <person name="Nagy L.G."/>
            <person name="Floudas D."/>
            <person name="Copeland A."/>
            <person name="Barry K.W."/>
            <person name="Cichocki N."/>
            <person name="Veneault-Fourrey C."/>
            <person name="LaButti K."/>
            <person name="Lindquist E.A."/>
            <person name="Lipzen A."/>
            <person name="Lundell T."/>
            <person name="Morin E."/>
            <person name="Murat C."/>
            <person name="Sun H."/>
            <person name="Tunlid A."/>
            <person name="Henrissat B."/>
            <person name="Grigoriev I.V."/>
            <person name="Hibbett D.S."/>
            <person name="Martin F."/>
            <person name="Nordberg H.P."/>
            <person name="Cantor M.N."/>
            <person name="Hua S.X."/>
        </authorList>
    </citation>
    <scope>NUCLEOTIDE SEQUENCE [LARGE SCALE GENOMIC DNA]</scope>
    <source>
        <strain evidence="2 3">Zn</strain>
    </source>
</reference>
<keyword evidence="3" id="KW-1185">Reference proteome</keyword>
<dbReference type="Proteomes" id="UP000054321">
    <property type="component" value="Unassembled WGS sequence"/>
</dbReference>
<gene>
    <name evidence="2" type="ORF">OIDMADRAFT_35466</name>
</gene>
<protein>
    <submittedName>
        <fullName evidence="2">Uncharacterized protein</fullName>
    </submittedName>
</protein>
<organism evidence="2 3">
    <name type="scientific">Oidiodendron maius (strain Zn)</name>
    <dbReference type="NCBI Taxonomy" id="913774"/>
    <lineage>
        <taxon>Eukaryota</taxon>
        <taxon>Fungi</taxon>
        <taxon>Dikarya</taxon>
        <taxon>Ascomycota</taxon>
        <taxon>Pezizomycotina</taxon>
        <taxon>Leotiomycetes</taxon>
        <taxon>Leotiomycetes incertae sedis</taxon>
        <taxon>Myxotrichaceae</taxon>
        <taxon>Oidiodendron</taxon>
    </lineage>
</organism>
<sequence length="113" mass="12177">MAITPNQNTATINSAQHPVISQNLLNQQASESPFKRSPSPEPLMLPATTFSPPSNPKKSPLKRLLSLESSAGPEITISCASSPEGSEYGPFKRYTAPDTEIKLGHESTFRKPA</sequence>
<reference evidence="3" key="2">
    <citation type="submission" date="2015-01" db="EMBL/GenBank/DDBJ databases">
        <title>Evolutionary Origins and Diversification of the Mycorrhizal Mutualists.</title>
        <authorList>
            <consortium name="DOE Joint Genome Institute"/>
            <consortium name="Mycorrhizal Genomics Consortium"/>
            <person name="Kohler A."/>
            <person name="Kuo A."/>
            <person name="Nagy L.G."/>
            <person name="Floudas D."/>
            <person name="Copeland A."/>
            <person name="Barry K.W."/>
            <person name="Cichocki N."/>
            <person name="Veneault-Fourrey C."/>
            <person name="LaButti K."/>
            <person name="Lindquist E.A."/>
            <person name="Lipzen A."/>
            <person name="Lundell T."/>
            <person name="Morin E."/>
            <person name="Murat C."/>
            <person name="Riley R."/>
            <person name="Ohm R."/>
            <person name="Sun H."/>
            <person name="Tunlid A."/>
            <person name="Henrissat B."/>
            <person name="Grigoriev I.V."/>
            <person name="Hibbett D.S."/>
            <person name="Martin F."/>
        </authorList>
    </citation>
    <scope>NUCLEOTIDE SEQUENCE [LARGE SCALE GENOMIC DNA]</scope>
    <source>
        <strain evidence="3">Zn</strain>
    </source>
</reference>
<feature type="region of interest" description="Disordered" evidence="1">
    <location>
        <begin position="1"/>
        <end position="60"/>
    </location>
</feature>
<proteinExistence type="predicted"/>
<dbReference type="HOGENOM" id="CLU_2134239_0_0_1"/>
<dbReference type="InParanoid" id="A0A0C3GTE0"/>
<feature type="compositionally biased region" description="Polar residues" evidence="1">
    <location>
        <begin position="1"/>
        <end position="31"/>
    </location>
</feature>
<dbReference type="AlphaFoldDB" id="A0A0C3GTE0"/>
<evidence type="ECO:0000313" key="3">
    <source>
        <dbReference type="Proteomes" id="UP000054321"/>
    </source>
</evidence>
<dbReference type="EMBL" id="KN832893">
    <property type="protein sequence ID" value="KIM93636.1"/>
    <property type="molecule type" value="Genomic_DNA"/>
</dbReference>
<name>A0A0C3GTE0_OIDMZ</name>
<evidence type="ECO:0000313" key="2">
    <source>
        <dbReference type="EMBL" id="KIM93636.1"/>
    </source>
</evidence>